<dbReference type="GO" id="GO:0004467">
    <property type="term" value="F:long-chain fatty acid-CoA ligase activity"/>
    <property type="evidence" value="ECO:0007669"/>
    <property type="project" value="UniProtKB-EC"/>
</dbReference>
<dbReference type="PANTHER" id="PTHR43767:SF1">
    <property type="entry name" value="NONRIBOSOMAL PEPTIDE SYNTHASE PES1 (EUROFUNG)-RELATED"/>
    <property type="match status" value="1"/>
</dbReference>
<dbReference type="InterPro" id="IPR042099">
    <property type="entry name" value="ANL_N_sf"/>
</dbReference>
<dbReference type="InterPro" id="IPR000873">
    <property type="entry name" value="AMP-dep_synth/lig_dom"/>
</dbReference>
<dbReference type="Gene3D" id="3.40.50.12780">
    <property type="entry name" value="N-terminal domain of ligase-like"/>
    <property type="match status" value="1"/>
</dbReference>
<keyword evidence="5" id="KW-1185">Reference proteome</keyword>
<dbReference type="InterPro" id="IPR020845">
    <property type="entry name" value="AMP-binding_CS"/>
</dbReference>
<keyword evidence="4" id="KW-0436">Ligase</keyword>
<dbReference type="EC" id="6.2.1.3" evidence="4"/>
<dbReference type="InterPro" id="IPR025110">
    <property type="entry name" value="AMP-bd_C"/>
</dbReference>
<feature type="compositionally biased region" description="Basic and acidic residues" evidence="1">
    <location>
        <begin position="13"/>
        <end position="28"/>
    </location>
</feature>
<evidence type="ECO:0000256" key="1">
    <source>
        <dbReference type="SAM" id="MobiDB-lite"/>
    </source>
</evidence>
<dbReference type="AlphaFoldDB" id="A0A5C5WZJ9"/>
<dbReference type="Pfam" id="PF13193">
    <property type="entry name" value="AMP-binding_C"/>
    <property type="match status" value="1"/>
</dbReference>
<protein>
    <submittedName>
        <fullName evidence="4">Long-chain-fatty-acid--CoA ligase</fullName>
        <ecNumber evidence="4">6.2.1.3</ecNumber>
    </submittedName>
</protein>
<dbReference type="EMBL" id="SJPK01000017">
    <property type="protein sequence ID" value="TWT56086.1"/>
    <property type="molecule type" value="Genomic_DNA"/>
</dbReference>
<dbReference type="Proteomes" id="UP000318053">
    <property type="component" value="Unassembled WGS sequence"/>
</dbReference>
<evidence type="ECO:0000259" key="2">
    <source>
        <dbReference type="Pfam" id="PF00501"/>
    </source>
</evidence>
<accession>A0A5C5WZJ9</accession>
<dbReference type="InterPro" id="IPR050237">
    <property type="entry name" value="ATP-dep_AMP-bd_enzyme"/>
</dbReference>
<organism evidence="4 5">
    <name type="scientific">Allorhodopirellula solitaria</name>
    <dbReference type="NCBI Taxonomy" id="2527987"/>
    <lineage>
        <taxon>Bacteria</taxon>
        <taxon>Pseudomonadati</taxon>
        <taxon>Planctomycetota</taxon>
        <taxon>Planctomycetia</taxon>
        <taxon>Pirellulales</taxon>
        <taxon>Pirellulaceae</taxon>
        <taxon>Allorhodopirellula</taxon>
    </lineage>
</organism>
<feature type="domain" description="AMP-binding enzyme C-terminal" evidence="3">
    <location>
        <begin position="538"/>
        <end position="614"/>
    </location>
</feature>
<dbReference type="InterPro" id="IPR045851">
    <property type="entry name" value="AMP-bd_C_sf"/>
</dbReference>
<evidence type="ECO:0000259" key="3">
    <source>
        <dbReference type="Pfam" id="PF13193"/>
    </source>
</evidence>
<feature type="domain" description="AMP-dependent synthetase/ligase" evidence="2">
    <location>
        <begin position="103"/>
        <end position="488"/>
    </location>
</feature>
<evidence type="ECO:0000313" key="4">
    <source>
        <dbReference type="EMBL" id="TWT56086.1"/>
    </source>
</evidence>
<dbReference type="PROSITE" id="PS00455">
    <property type="entry name" value="AMP_BINDING"/>
    <property type="match status" value="1"/>
</dbReference>
<evidence type="ECO:0000313" key="5">
    <source>
        <dbReference type="Proteomes" id="UP000318053"/>
    </source>
</evidence>
<reference evidence="4 5" key="1">
    <citation type="submission" date="2019-02" db="EMBL/GenBank/DDBJ databases">
        <title>Deep-cultivation of Planctomycetes and their phenomic and genomic characterization uncovers novel biology.</title>
        <authorList>
            <person name="Wiegand S."/>
            <person name="Jogler M."/>
            <person name="Boedeker C."/>
            <person name="Pinto D."/>
            <person name="Vollmers J."/>
            <person name="Rivas-Marin E."/>
            <person name="Kohn T."/>
            <person name="Peeters S.H."/>
            <person name="Heuer A."/>
            <person name="Rast P."/>
            <person name="Oberbeckmann S."/>
            <person name="Bunk B."/>
            <person name="Jeske O."/>
            <person name="Meyerdierks A."/>
            <person name="Storesund J.E."/>
            <person name="Kallscheuer N."/>
            <person name="Luecker S."/>
            <person name="Lage O.M."/>
            <person name="Pohl T."/>
            <person name="Merkel B.J."/>
            <person name="Hornburger P."/>
            <person name="Mueller R.-W."/>
            <person name="Bruemmer F."/>
            <person name="Labrenz M."/>
            <person name="Spormann A.M."/>
            <person name="Op Den Camp H."/>
            <person name="Overmann J."/>
            <person name="Amann R."/>
            <person name="Jetten M.S.M."/>
            <person name="Mascher T."/>
            <person name="Medema M.H."/>
            <person name="Devos D.P."/>
            <person name="Kaster A.-K."/>
            <person name="Ovreas L."/>
            <person name="Rohde M."/>
            <person name="Galperin M.Y."/>
            <person name="Jogler C."/>
        </authorList>
    </citation>
    <scope>NUCLEOTIDE SEQUENCE [LARGE SCALE GENOMIC DNA]</scope>
    <source>
        <strain evidence="4 5">CA85</strain>
    </source>
</reference>
<dbReference type="SUPFAM" id="SSF56801">
    <property type="entry name" value="Acetyl-CoA synthetase-like"/>
    <property type="match status" value="1"/>
</dbReference>
<sequence length="633" mass="68645">MERNGAAFMGRPVRRDLSRTTHKPDSLNRNRVMGDVLPVSNADAISQPAGTQGAAAAIGGFPRTGELPAIGGVGLPADSASGAAGVVRAIEDYRELPAFGLVRHAAEVIPHRVAVIYGERSWTYEELNYDIVRCAALFQAYGIQPGDRVGLLLPNVPEFIVAANAIWRAGAIAVALSPLMAAEEIDKLVDCTGCQVIVTLDMLAHLLAPCQGKLKHTFYVSIREHLPALKQIGYLWMRGQRLGTWSLPSDDAHHWLREGIAATQREWQPVPIEPRSDVAYILPTGGTTGAPKAVALSHQNMVANAWQQLEWTRRRFAQDTMLAVLPFFHSYGMSAMVMGGAAMGATLVVHHRFNVRQVISLMVEHHPTVLHAVPAMLSALNERLDDYPADLNSLDWVISGGASLDAEIAETFAAHCGTLVVEGFGLSEASPVTHVGDLFSEPRYGTIGLPLPETQCRIVDPRGGLGDLGCGVVGELIVRGPQVMLGYWQDPERTAATIEKGWLRTGDLATRDPSGCYTIVGRKKDLIITSGFNVYPVEVEAVLQAAPGVAEVAVIGQPDDQRGEIVTAIIVMKAGAQWDEESLREHCQEHLSKHKQPRQYEQSTRELPKNFLGKVIRRKLRTVAASGQLGEAS</sequence>
<comment type="caution">
    <text evidence="4">The sequence shown here is derived from an EMBL/GenBank/DDBJ whole genome shotgun (WGS) entry which is preliminary data.</text>
</comment>
<gene>
    <name evidence="4" type="primary">lcfB_2</name>
    <name evidence="4" type="ORF">CA85_45590</name>
</gene>
<name>A0A5C5WZJ9_9BACT</name>
<dbReference type="PANTHER" id="PTHR43767">
    <property type="entry name" value="LONG-CHAIN-FATTY-ACID--COA LIGASE"/>
    <property type="match status" value="1"/>
</dbReference>
<proteinExistence type="predicted"/>
<dbReference type="Gene3D" id="3.30.300.30">
    <property type="match status" value="1"/>
</dbReference>
<feature type="region of interest" description="Disordered" evidence="1">
    <location>
        <begin position="1"/>
        <end position="30"/>
    </location>
</feature>
<dbReference type="Pfam" id="PF00501">
    <property type="entry name" value="AMP-binding"/>
    <property type="match status" value="1"/>
</dbReference>